<accession>A0A4R5CRB9</accession>
<evidence type="ECO:0000259" key="3">
    <source>
        <dbReference type="Pfam" id="PF22725"/>
    </source>
</evidence>
<dbReference type="OrthoDB" id="179913at2"/>
<dbReference type="Proteomes" id="UP000294739">
    <property type="component" value="Unassembled WGS sequence"/>
</dbReference>
<dbReference type="GO" id="GO:0000166">
    <property type="term" value="F:nucleotide binding"/>
    <property type="evidence" value="ECO:0007669"/>
    <property type="project" value="InterPro"/>
</dbReference>
<dbReference type="SUPFAM" id="SSF51735">
    <property type="entry name" value="NAD(P)-binding Rossmann-fold domains"/>
    <property type="match status" value="1"/>
</dbReference>
<name>A0A4R5CRB9_9ACTN</name>
<dbReference type="Gene3D" id="3.30.360.10">
    <property type="entry name" value="Dihydrodipicolinate Reductase, domain 2"/>
    <property type="match status" value="1"/>
</dbReference>
<comment type="caution">
    <text evidence="4">The sequence shown here is derived from an EMBL/GenBank/DDBJ whole genome shotgun (WGS) entry which is preliminary data.</text>
</comment>
<dbReference type="InterPro" id="IPR055170">
    <property type="entry name" value="GFO_IDH_MocA-like_dom"/>
</dbReference>
<gene>
    <name evidence="4" type="ORF">E1269_20745</name>
</gene>
<evidence type="ECO:0000259" key="2">
    <source>
        <dbReference type="Pfam" id="PF01408"/>
    </source>
</evidence>
<dbReference type="InParanoid" id="A0A4R5CRB9"/>
<feature type="compositionally biased region" description="Low complexity" evidence="1">
    <location>
        <begin position="16"/>
        <end position="41"/>
    </location>
</feature>
<feature type="compositionally biased region" description="Pro residues" evidence="1">
    <location>
        <begin position="66"/>
        <end position="79"/>
    </location>
</feature>
<dbReference type="AlphaFoldDB" id="A0A4R5CRB9"/>
<evidence type="ECO:0000256" key="1">
    <source>
        <dbReference type="SAM" id="MobiDB-lite"/>
    </source>
</evidence>
<dbReference type="InterPro" id="IPR036291">
    <property type="entry name" value="NAD(P)-bd_dom_sf"/>
</dbReference>
<dbReference type="PANTHER" id="PTHR43708:SF8">
    <property type="entry name" value="OXIDOREDUCTASE"/>
    <property type="match status" value="1"/>
</dbReference>
<feature type="domain" description="GFO/IDH/MocA-like oxidoreductase" evidence="3">
    <location>
        <begin position="218"/>
        <end position="335"/>
    </location>
</feature>
<evidence type="ECO:0000313" key="5">
    <source>
        <dbReference type="Proteomes" id="UP000294739"/>
    </source>
</evidence>
<dbReference type="Pfam" id="PF22725">
    <property type="entry name" value="GFO_IDH_MocA_C3"/>
    <property type="match status" value="1"/>
</dbReference>
<dbReference type="InterPro" id="IPR051317">
    <property type="entry name" value="Gfo/Idh/MocA_oxidoreduct"/>
</dbReference>
<proteinExistence type="predicted"/>
<feature type="domain" description="Gfo/Idh/MocA-like oxidoreductase N-terminal" evidence="2">
    <location>
        <begin position="91"/>
        <end position="207"/>
    </location>
</feature>
<dbReference type="EMBL" id="SMKZ01000033">
    <property type="protein sequence ID" value="TDE03089.1"/>
    <property type="molecule type" value="Genomic_DNA"/>
</dbReference>
<dbReference type="InterPro" id="IPR000683">
    <property type="entry name" value="Gfo/Idh/MocA-like_OxRdtase_N"/>
</dbReference>
<dbReference type="Gene3D" id="3.40.50.720">
    <property type="entry name" value="NAD(P)-binding Rossmann-like Domain"/>
    <property type="match status" value="1"/>
</dbReference>
<evidence type="ECO:0000313" key="4">
    <source>
        <dbReference type="EMBL" id="TDE03089.1"/>
    </source>
</evidence>
<dbReference type="SUPFAM" id="SSF55347">
    <property type="entry name" value="Glyceraldehyde-3-phosphate dehydrogenase-like, C-terminal domain"/>
    <property type="match status" value="1"/>
</dbReference>
<organism evidence="4 5">
    <name type="scientific">Jiangella asiatica</name>
    <dbReference type="NCBI Taxonomy" id="2530372"/>
    <lineage>
        <taxon>Bacteria</taxon>
        <taxon>Bacillati</taxon>
        <taxon>Actinomycetota</taxon>
        <taxon>Actinomycetes</taxon>
        <taxon>Jiangellales</taxon>
        <taxon>Jiangellaceae</taxon>
        <taxon>Jiangella</taxon>
    </lineage>
</organism>
<protein>
    <submittedName>
        <fullName evidence="4">Gfo/Idh/MocA family oxidoreductase</fullName>
    </submittedName>
</protein>
<feature type="region of interest" description="Disordered" evidence="1">
    <location>
        <begin position="1"/>
        <end position="83"/>
    </location>
</feature>
<dbReference type="PANTHER" id="PTHR43708">
    <property type="entry name" value="CONSERVED EXPRESSED OXIDOREDUCTASE (EUROFUNG)"/>
    <property type="match status" value="1"/>
</dbReference>
<reference evidence="4 5" key="1">
    <citation type="submission" date="2019-03" db="EMBL/GenBank/DDBJ databases">
        <title>Draft genome sequences of novel Actinobacteria.</title>
        <authorList>
            <person name="Sahin N."/>
            <person name="Ay H."/>
            <person name="Saygin H."/>
        </authorList>
    </citation>
    <scope>NUCLEOTIDE SEQUENCE [LARGE SCALE GENOMIC DNA]</scope>
    <source>
        <strain evidence="4 5">5K138</strain>
    </source>
</reference>
<dbReference type="Pfam" id="PF01408">
    <property type="entry name" value="GFO_IDH_MocA"/>
    <property type="match status" value="1"/>
</dbReference>
<keyword evidence="5" id="KW-1185">Reference proteome</keyword>
<sequence length="431" mass="46899">MTTAGSPGTSRRPVDTASSRRTSLSGSTTTPAESTTSSTPSRANSHRCRTSSSSHRCGCWRRSPRPSEPPPPNSPPPPTEGALARMINTPIRVGLIGLGRSGWDLHAAGLAELDQYTIVAVADPDPERRAEARSRFTCATYSEPEALLGDPQVELVVVATPSHTHVPLGLAALDARKHVVVEKPMAQTTADVDTLMAAADKADRIVTCFQNNRFEPIFMAVRKVIDSGRLGELVLIRRSIHRYIRRADWQVLRAFGGGELSNTASHFLDQLLLLLDDGPIELLADLRHTVSAGDAEDHVKLVLKPKTGPLVDLESSCTIATPQNTWFIAGTTGTLASVAGGLHITWYDPATVDEPRLVEGAAPERAYPSPETITWQEETIQTPPGSGLRTLLYYQHLARTLRDGEDLFVTPKSVRRQIDIIERARQRTGLL</sequence>